<keyword evidence="2" id="KW-1185">Reference proteome</keyword>
<dbReference type="KEGG" id="fwa:DCMF_18990"/>
<protein>
    <submittedName>
        <fullName evidence="1">Uncharacterized protein</fullName>
    </submittedName>
</protein>
<evidence type="ECO:0000313" key="1">
    <source>
        <dbReference type="EMBL" id="ATW28741.1"/>
    </source>
</evidence>
<sequence>MNKIKVMYDVVKKLKEKEVFKGTLAGEIKKDQVKLFGLAKEFEKDTAQGQVKAKISTEWDFAGKKGRHESSTEFHTPECAGTGMHHHHFMRHGHHFDHHPGIHGCCGVKGKLDKIAFVLNLFNNIKVDEEKDGRAVLSLTVTELPEDVKNHLKAHLDQKINRPEEGEKGCVLKELAALEEASLEVKVMINPNSEIEKIVLAGQGKQKDAQNGVHDLSLGAEINLVW</sequence>
<evidence type="ECO:0000313" key="2">
    <source>
        <dbReference type="Proteomes" id="UP000323521"/>
    </source>
</evidence>
<proteinExistence type="predicted"/>
<dbReference type="RefSeq" id="WP_148135878.1">
    <property type="nucleotide sequence ID" value="NZ_CP017634.1"/>
</dbReference>
<dbReference type="Proteomes" id="UP000323521">
    <property type="component" value="Chromosome"/>
</dbReference>
<dbReference type="AlphaFoldDB" id="A0A3G1L260"/>
<accession>A0A3G1L260</accession>
<name>A0A3G1L260_FORW1</name>
<reference evidence="1 2" key="1">
    <citation type="submission" date="2016-10" db="EMBL/GenBank/DDBJ databases">
        <title>Complete Genome Sequence of Peptococcaceae strain DCMF.</title>
        <authorList>
            <person name="Edwards R.J."/>
            <person name="Holland S.I."/>
            <person name="Deshpande N.P."/>
            <person name="Wong Y.K."/>
            <person name="Ertan H."/>
            <person name="Manefield M."/>
            <person name="Russell T.L."/>
            <person name="Lee M.J."/>
        </authorList>
    </citation>
    <scope>NUCLEOTIDE SEQUENCE [LARGE SCALE GENOMIC DNA]</scope>
    <source>
        <strain evidence="1 2">DCMF</strain>
    </source>
</reference>
<dbReference type="EMBL" id="CP017634">
    <property type="protein sequence ID" value="ATW28741.1"/>
    <property type="molecule type" value="Genomic_DNA"/>
</dbReference>
<dbReference type="OrthoDB" id="1898447at2"/>
<organism evidence="1 2">
    <name type="scientific">Formimonas warabiya</name>
    <dbReference type="NCBI Taxonomy" id="1761012"/>
    <lineage>
        <taxon>Bacteria</taxon>
        <taxon>Bacillati</taxon>
        <taxon>Bacillota</taxon>
        <taxon>Clostridia</taxon>
        <taxon>Eubacteriales</taxon>
        <taxon>Peptococcaceae</taxon>
        <taxon>Candidatus Formimonas</taxon>
    </lineage>
</organism>
<gene>
    <name evidence="1" type="ORF">DCMF_18990</name>
</gene>